<evidence type="ECO:0000313" key="1">
    <source>
        <dbReference type="EMBL" id="MCP3732912.1"/>
    </source>
</evidence>
<comment type="caution">
    <text evidence="1">The sequence shown here is derived from an EMBL/GenBank/DDBJ whole genome shotgun (WGS) entry which is preliminary data.</text>
</comment>
<dbReference type="Proteomes" id="UP001139451">
    <property type="component" value="Unassembled WGS sequence"/>
</dbReference>
<protein>
    <recommendedName>
        <fullName evidence="3">Tetratricopeptide repeat protein</fullName>
    </recommendedName>
</protein>
<gene>
    <name evidence="1" type="ORF">M9978_21070</name>
</gene>
<proteinExistence type="predicted"/>
<name>A0A9X2KNL3_9SPHN</name>
<accession>A0A9X2KNL3</accession>
<dbReference type="AlphaFoldDB" id="A0A9X2KNL3"/>
<keyword evidence="2" id="KW-1185">Reference proteome</keyword>
<organism evidence="1 2">
    <name type="scientific">Sphingomonas tagetis</name>
    <dbReference type="NCBI Taxonomy" id="2949092"/>
    <lineage>
        <taxon>Bacteria</taxon>
        <taxon>Pseudomonadati</taxon>
        <taxon>Pseudomonadota</taxon>
        <taxon>Alphaproteobacteria</taxon>
        <taxon>Sphingomonadales</taxon>
        <taxon>Sphingomonadaceae</taxon>
        <taxon>Sphingomonas</taxon>
    </lineage>
</organism>
<dbReference type="InterPro" id="IPR011990">
    <property type="entry name" value="TPR-like_helical_dom_sf"/>
</dbReference>
<dbReference type="SUPFAM" id="SSF48452">
    <property type="entry name" value="TPR-like"/>
    <property type="match status" value="1"/>
</dbReference>
<dbReference type="Gene3D" id="1.25.40.10">
    <property type="entry name" value="Tetratricopeptide repeat domain"/>
    <property type="match status" value="1"/>
</dbReference>
<dbReference type="EMBL" id="JAMLDX010000025">
    <property type="protein sequence ID" value="MCP3732912.1"/>
    <property type="molecule type" value="Genomic_DNA"/>
</dbReference>
<sequence length="405" mass="43534">MSCRRDLARRSPKEWAVRLALAAVAAVFGFYSATFSIAQEVVKRDPALAYRLAPYDGRMTAAYAMSLAGPRATPGDRVRADVLAKRALQQDPTAVAAVTTLGVNADFRGDKAAARRYFAYAQKLSRRDLPTQLFMIEDAVQRGDIPGALHHYDITLRVSPQLSEMLYPVLASASEDPSIRAALVKTLAGKPAWGSSFIDYAAGHGSNPQATIDLLSAVHRAGVAVPERAHANVVNALLAAGQADAAWKYYAAIRPGSDRRRSRNPQFLHTIETPSQLDWNPVNEGGLSTGIQTGIFDFAAPSSVGGPMLQQWQLLIPGIYRLSVHSIGIEQAKGALPYWTLRCMDGRELGRIDVPNSNVSNGNSSGMFSVPKGCPAQTLILMARPSDAVSGLSGQIDRVTLAPAR</sequence>
<evidence type="ECO:0000313" key="2">
    <source>
        <dbReference type="Proteomes" id="UP001139451"/>
    </source>
</evidence>
<evidence type="ECO:0008006" key="3">
    <source>
        <dbReference type="Google" id="ProtNLM"/>
    </source>
</evidence>
<dbReference type="RefSeq" id="WP_254296835.1">
    <property type="nucleotide sequence ID" value="NZ_JAMLDX010000025.1"/>
</dbReference>
<reference evidence="1" key="1">
    <citation type="submission" date="2022-05" db="EMBL/GenBank/DDBJ databases">
        <title>Sphingomonas sp. strain MG17 Genome sequencing and assembly.</title>
        <authorList>
            <person name="Kim I."/>
        </authorList>
    </citation>
    <scope>NUCLEOTIDE SEQUENCE</scope>
    <source>
        <strain evidence="1">MG17</strain>
    </source>
</reference>